<name>A0A975U8T8_9VIBR</name>
<dbReference type="RefSeq" id="WP_218562127.1">
    <property type="nucleotide sequence ID" value="NZ_CP076642.1"/>
</dbReference>
<dbReference type="KEGG" id="vos:KNV97_03810"/>
<dbReference type="AlphaFoldDB" id="A0A975U8T8"/>
<evidence type="ECO:0000313" key="1">
    <source>
        <dbReference type="EMBL" id="QXO16542.1"/>
    </source>
</evidence>
<evidence type="ECO:0008006" key="3">
    <source>
        <dbReference type="Google" id="ProtNLM"/>
    </source>
</evidence>
<protein>
    <recommendedName>
        <fullName evidence="3">Tetratricopeptide repeat protein</fullName>
    </recommendedName>
</protein>
<gene>
    <name evidence="1" type="ORF">KNV97_03810</name>
</gene>
<organism evidence="1 2">
    <name type="scientific">Vibrio ostreae</name>
    <dbReference type="NCBI Taxonomy" id="2841925"/>
    <lineage>
        <taxon>Bacteria</taxon>
        <taxon>Pseudomonadati</taxon>
        <taxon>Pseudomonadota</taxon>
        <taxon>Gammaproteobacteria</taxon>
        <taxon>Vibrionales</taxon>
        <taxon>Vibrionaceae</taxon>
        <taxon>Vibrio</taxon>
    </lineage>
</organism>
<evidence type="ECO:0000313" key="2">
    <source>
        <dbReference type="Proteomes" id="UP000694232"/>
    </source>
</evidence>
<dbReference type="EMBL" id="CP076642">
    <property type="protein sequence ID" value="QXO16542.1"/>
    <property type="molecule type" value="Genomic_DNA"/>
</dbReference>
<sequence length="164" mass="18911">MEIKQCWTSYQQAENLLKHGHWAQARFLFEDVLHYLPEHIQTAAQNTTTKPCQMACLISVMRDAAIKQAEILTSMGHPQRAFAVLNNCYALLQFTSIEESDLIQSVAAVLDQSSELLLNQMTQFCLSQRQASWQLEHEHLTKSHHYFTQLKAYRERISSAVMIN</sequence>
<dbReference type="Proteomes" id="UP000694232">
    <property type="component" value="Chromosome 2"/>
</dbReference>
<proteinExistence type="predicted"/>
<reference evidence="1" key="1">
    <citation type="submission" date="2021-06" db="EMBL/GenBank/DDBJ databases">
        <title>Vibrio nov. sp., novel gut bacterium isolated from Yellow Sea oyster.</title>
        <authorList>
            <person name="Muhammad N."/>
            <person name="Nguyen T.H."/>
            <person name="Lee Y.-J."/>
            <person name="Ko J."/>
            <person name="Kim S.-G."/>
        </authorList>
    </citation>
    <scope>NUCLEOTIDE SEQUENCE</scope>
    <source>
        <strain evidence="1">OG9-811</strain>
    </source>
</reference>
<accession>A0A975U8T8</accession>
<keyword evidence="2" id="KW-1185">Reference proteome</keyword>